<protein>
    <submittedName>
        <fullName evidence="2">Uncharacterized protein</fullName>
    </submittedName>
</protein>
<evidence type="ECO:0000256" key="1">
    <source>
        <dbReference type="SAM" id="MobiDB-lite"/>
    </source>
</evidence>
<organism evidence="2 3">
    <name type="scientific">Streptomyces violaceolatus</name>
    <dbReference type="NCBI Taxonomy" id="67378"/>
    <lineage>
        <taxon>Bacteria</taxon>
        <taxon>Bacillati</taxon>
        <taxon>Actinomycetota</taxon>
        <taxon>Actinomycetes</taxon>
        <taxon>Kitasatosporales</taxon>
        <taxon>Streptomycetaceae</taxon>
        <taxon>Streptomyces</taxon>
        <taxon>Streptomyces violaceoruber group</taxon>
    </lineage>
</organism>
<name>A0ABN3T2P3_9ACTN</name>
<proteinExistence type="predicted"/>
<accession>A0ABN3T2P3</accession>
<gene>
    <name evidence="2" type="ORF">GCM10010310_49060</name>
</gene>
<dbReference type="Proteomes" id="UP001499989">
    <property type="component" value="Unassembled WGS sequence"/>
</dbReference>
<dbReference type="EMBL" id="BAAASK010000016">
    <property type="protein sequence ID" value="GAA2691409.1"/>
    <property type="molecule type" value="Genomic_DNA"/>
</dbReference>
<sequence length="115" mass="12885">MDVVVFRGELSNRFPPVHVPALRHRPVADVRVPHLWDCWDFAIVEHHEAHHETSVPTAAGGRRAGVPAGRRGPARSRGPVAAAADHRDPRHFAPPFTAVVRLTHRGSTIHHRRHR</sequence>
<feature type="compositionally biased region" description="Low complexity" evidence="1">
    <location>
        <begin position="58"/>
        <end position="83"/>
    </location>
</feature>
<comment type="caution">
    <text evidence="2">The sequence shown here is derived from an EMBL/GenBank/DDBJ whole genome shotgun (WGS) entry which is preliminary data.</text>
</comment>
<evidence type="ECO:0000313" key="3">
    <source>
        <dbReference type="Proteomes" id="UP001499989"/>
    </source>
</evidence>
<reference evidence="2 3" key="1">
    <citation type="journal article" date="2019" name="Int. J. Syst. Evol. Microbiol.">
        <title>The Global Catalogue of Microorganisms (GCM) 10K type strain sequencing project: providing services to taxonomists for standard genome sequencing and annotation.</title>
        <authorList>
            <consortium name="The Broad Institute Genomics Platform"/>
            <consortium name="The Broad Institute Genome Sequencing Center for Infectious Disease"/>
            <person name="Wu L."/>
            <person name="Ma J."/>
        </authorList>
    </citation>
    <scope>NUCLEOTIDE SEQUENCE [LARGE SCALE GENOMIC DNA]</scope>
    <source>
        <strain evidence="2 3">JCM 4531</strain>
    </source>
</reference>
<feature type="region of interest" description="Disordered" evidence="1">
    <location>
        <begin position="51"/>
        <end position="89"/>
    </location>
</feature>
<evidence type="ECO:0000313" key="2">
    <source>
        <dbReference type="EMBL" id="GAA2691409.1"/>
    </source>
</evidence>
<keyword evidence="3" id="KW-1185">Reference proteome</keyword>